<dbReference type="EMBL" id="AAWS01000088">
    <property type="protein sequence ID" value="EAY24020.1"/>
    <property type="molecule type" value="Genomic_DNA"/>
</dbReference>
<dbReference type="AlphaFoldDB" id="A2A025"/>
<dbReference type="SUPFAM" id="SSF158949">
    <property type="entry name" value="Smr-associated domain-like"/>
    <property type="match status" value="1"/>
</dbReference>
<proteinExistence type="predicted"/>
<dbReference type="InterPro" id="IPR018598">
    <property type="entry name" value="DUF2027"/>
</dbReference>
<evidence type="ECO:0000313" key="3">
    <source>
        <dbReference type="EMBL" id="EAY24020.1"/>
    </source>
</evidence>
<sequence length="355" mass="39914">MNIGDRVRTLHGTEEGIISKISGNVVEIEIEDGFSIPVLKNEVVVVAKEEEKRFGSGYQEEDQGRFAARPTDKSPASPAIFSSKGIYAAFVPVNDKMYSLYIVNNTDFDLPFTVGVEKNQNHQGLYAGLIRGRDSIKINEVNIKDFDNWGVYIFQFLFAKRGYFAIKAPFVKKMRFRASTFFKSKAKAPVIEKEAYLFQLDKDETSGTLSSHDIGDIPQTDAESQAQAKNQQKPLDAAKLKEQMFAKNETTTVKDKPQFVETPEFEVDLHIDKLTGDSNNMNRGEILELQLKTFENKLENAIASGMSEIIFIHGVGNGVLSKEIHKRLSKNSDIQYYEDAHKEKFGYGATAVKLK</sequence>
<dbReference type="Pfam" id="PF09640">
    <property type="entry name" value="DUF2027"/>
    <property type="match status" value="1"/>
</dbReference>
<feature type="domain" description="Smr" evidence="2">
    <location>
        <begin position="295"/>
        <end position="355"/>
    </location>
</feature>
<dbReference type="PROSITE" id="PS50828">
    <property type="entry name" value="SMR"/>
    <property type="match status" value="1"/>
</dbReference>
<dbReference type="eggNOG" id="COG1193">
    <property type="taxonomic scope" value="Bacteria"/>
</dbReference>
<evidence type="ECO:0000313" key="4">
    <source>
        <dbReference type="Proteomes" id="UP000004095"/>
    </source>
</evidence>
<dbReference type="Proteomes" id="UP000004095">
    <property type="component" value="Unassembled WGS sequence"/>
</dbReference>
<evidence type="ECO:0000259" key="2">
    <source>
        <dbReference type="PROSITE" id="PS50828"/>
    </source>
</evidence>
<organism evidence="3 4">
    <name type="scientific">Microscilla marina ATCC 23134</name>
    <dbReference type="NCBI Taxonomy" id="313606"/>
    <lineage>
        <taxon>Bacteria</taxon>
        <taxon>Pseudomonadati</taxon>
        <taxon>Bacteroidota</taxon>
        <taxon>Cytophagia</taxon>
        <taxon>Cytophagales</taxon>
        <taxon>Microscillaceae</taxon>
        <taxon>Microscilla</taxon>
    </lineage>
</organism>
<protein>
    <submittedName>
        <fullName evidence="3">Smr domain protein</fullName>
    </submittedName>
</protein>
<feature type="compositionally biased region" description="Polar residues" evidence="1">
    <location>
        <begin position="221"/>
        <end position="233"/>
    </location>
</feature>
<dbReference type="Pfam" id="PF01713">
    <property type="entry name" value="Smr"/>
    <property type="match status" value="1"/>
</dbReference>
<dbReference type="InterPro" id="IPR036063">
    <property type="entry name" value="Smr_dom_sf"/>
</dbReference>
<evidence type="ECO:0000256" key="1">
    <source>
        <dbReference type="SAM" id="MobiDB-lite"/>
    </source>
</evidence>
<name>A2A025_MICM2</name>
<feature type="region of interest" description="Disordered" evidence="1">
    <location>
        <begin position="205"/>
        <end position="233"/>
    </location>
</feature>
<dbReference type="OrthoDB" id="1524810at2"/>
<keyword evidence="4" id="KW-1185">Reference proteome</keyword>
<dbReference type="Gene3D" id="2.60.40.1600">
    <property type="entry name" value="Smr-associated-like"/>
    <property type="match status" value="1"/>
</dbReference>
<dbReference type="InterPro" id="IPR002625">
    <property type="entry name" value="Smr_dom"/>
</dbReference>
<dbReference type="Gene3D" id="3.30.1370.110">
    <property type="match status" value="1"/>
</dbReference>
<accession>A2A025</accession>
<comment type="caution">
    <text evidence="3">The sequence shown here is derived from an EMBL/GenBank/DDBJ whole genome shotgun (WGS) entry which is preliminary data.</text>
</comment>
<dbReference type="RefSeq" id="WP_002705680.1">
    <property type="nucleotide sequence ID" value="NZ_AAWS01000088.1"/>
</dbReference>
<reference evidence="3 4" key="1">
    <citation type="submission" date="2007-01" db="EMBL/GenBank/DDBJ databases">
        <authorList>
            <person name="Haygood M."/>
            <person name="Podell S."/>
            <person name="Anderson C."/>
            <person name="Hopkinson B."/>
            <person name="Roe K."/>
            <person name="Barbeau K."/>
            <person name="Gaasterland T."/>
            <person name="Ferriera S."/>
            <person name="Johnson J."/>
            <person name="Kravitz S."/>
            <person name="Beeson K."/>
            <person name="Sutton G."/>
            <person name="Rogers Y.-H."/>
            <person name="Friedman R."/>
            <person name="Frazier M."/>
            <person name="Venter J.C."/>
        </authorList>
    </citation>
    <scope>NUCLEOTIDE SEQUENCE [LARGE SCALE GENOMIC DNA]</scope>
    <source>
        <strain evidence="3 4">ATCC 23134</strain>
    </source>
</reference>
<gene>
    <name evidence="3" type="ORF">M23134_06242</name>
</gene>
<dbReference type="InterPro" id="IPR036781">
    <property type="entry name" value="Smr_assoc-like_sf"/>
</dbReference>